<keyword evidence="4" id="KW-1185">Reference proteome</keyword>
<dbReference type="InterPro" id="IPR050523">
    <property type="entry name" value="AKR_Detox_Biosynth"/>
</dbReference>
<evidence type="ECO:0000259" key="2">
    <source>
        <dbReference type="Pfam" id="PF00248"/>
    </source>
</evidence>
<protein>
    <submittedName>
        <fullName evidence="3">Aldo/keto reductase</fullName>
    </submittedName>
</protein>
<dbReference type="PRINTS" id="PR00069">
    <property type="entry name" value="ALDKETRDTASE"/>
</dbReference>
<dbReference type="PANTHER" id="PTHR43364:SF4">
    <property type="entry name" value="NAD(P)-LINKED OXIDOREDUCTASE SUPERFAMILY PROTEIN"/>
    <property type="match status" value="1"/>
</dbReference>
<dbReference type="AlphaFoldDB" id="A0A953NCD2"/>
<dbReference type="EMBL" id="JAHXRI010000007">
    <property type="protein sequence ID" value="MBZ1350715.1"/>
    <property type="molecule type" value="Genomic_DNA"/>
</dbReference>
<keyword evidence="1" id="KW-0560">Oxidoreductase</keyword>
<dbReference type="InterPro" id="IPR036812">
    <property type="entry name" value="NAD(P)_OxRdtase_dom_sf"/>
</dbReference>
<evidence type="ECO:0000256" key="1">
    <source>
        <dbReference type="ARBA" id="ARBA00023002"/>
    </source>
</evidence>
<dbReference type="InterPro" id="IPR020471">
    <property type="entry name" value="AKR"/>
</dbReference>
<dbReference type="Pfam" id="PF00248">
    <property type="entry name" value="Aldo_ket_red"/>
    <property type="match status" value="1"/>
</dbReference>
<dbReference type="FunFam" id="3.20.20.100:FF:000004">
    <property type="entry name" value="Oxidoreductase, aldo/keto reductase"/>
    <property type="match status" value="1"/>
</dbReference>
<evidence type="ECO:0000313" key="3">
    <source>
        <dbReference type="EMBL" id="MBZ1350715.1"/>
    </source>
</evidence>
<accession>A0A953NCD2</accession>
<sequence>MTNTTTPQYITLGNSGLRVPRLWLGAMMFGDQTDESVAREMIAVTRDAGLNAIDTADNYANGESERMVGRLIAQDRSRWVLATKVANAIGKEPNDKGLSRRWVTQEVDNSLKRLGTDWIDVYYMHKDDEVTPIEETLSTFARLIEQGKIRYYGISNFRGWRVARMVETARKMGIPQPIVCQPPYSAVTRLIETEVIPACEHYGVGVVAYSPLARGVLTGKYAPNVEPDAQSRAGRGDRRIHQTEFRPESLEVANALKKHAESRNLSATQFAIAWALSNKLLSGVIGGPRTLEQWKDYVAALAVQLLPEDEVLVDSLVPPGYASTHGFVDPQYPIKGRKPR</sequence>
<dbReference type="Proteomes" id="UP000739565">
    <property type="component" value="Unassembled WGS sequence"/>
</dbReference>
<dbReference type="InterPro" id="IPR023210">
    <property type="entry name" value="NADP_OxRdtase_dom"/>
</dbReference>
<dbReference type="SUPFAM" id="SSF51430">
    <property type="entry name" value="NAD(P)-linked oxidoreductase"/>
    <property type="match status" value="1"/>
</dbReference>
<dbReference type="PANTHER" id="PTHR43364">
    <property type="entry name" value="NADH-SPECIFIC METHYLGLYOXAL REDUCTASE-RELATED"/>
    <property type="match status" value="1"/>
</dbReference>
<reference evidence="3" key="1">
    <citation type="submission" date="2021-07" db="EMBL/GenBank/DDBJ databases">
        <title>New genus and species of the family Alcaligenaceae.</title>
        <authorList>
            <person name="Hahn M.W."/>
        </authorList>
    </citation>
    <scope>NUCLEOTIDE SEQUENCE</scope>
    <source>
        <strain evidence="3">LF4-65</strain>
    </source>
</reference>
<feature type="domain" description="NADP-dependent oxidoreductase" evidence="2">
    <location>
        <begin position="22"/>
        <end position="310"/>
    </location>
</feature>
<name>A0A953NCD2_9BURK</name>
<evidence type="ECO:0000313" key="4">
    <source>
        <dbReference type="Proteomes" id="UP000739565"/>
    </source>
</evidence>
<dbReference type="RefSeq" id="WP_259661127.1">
    <property type="nucleotide sequence ID" value="NZ_JAHXRI010000007.1"/>
</dbReference>
<proteinExistence type="predicted"/>
<comment type="caution">
    <text evidence="3">The sequence shown here is derived from an EMBL/GenBank/DDBJ whole genome shotgun (WGS) entry which is preliminary data.</text>
</comment>
<dbReference type="GO" id="GO:0016491">
    <property type="term" value="F:oxidoreductase activity"/>
    <property type="evidence" value="ECO:0007669"/>
    <property type="project" value="UniProtKB-KW"/>
</dbReference>
<organism evidence="3 4">
    <name type="scientific">Zwartia hollandica</name>
    <dbReference type="NCBI Taxonomy" id="324606"/>
    <lineage>
        <taxon>Bacteria</taxon>
        <taxon>Pseudomonadati</taxon>
        <taxon>Pseudomonadota</taxon>
        <taxon>Betaproteobacteria</taxon>
        <taxon>Burkholderiales</taxon>
        <taxon>Alcaligenaceae</taxon>
        <taxon>Zwartia</taxon>
    </lineage>
</organism>
<gene>
    <name evidence="3" type="ORF">KZZ10_08670</name>
</gene>
<dbReference type="Gene3D" id="3.20.20.100">
    <property type="entry name" value="NADP-dependent oxidoreductase domain"/>
    <property type="match status" value="1"/>
</dbReference>
<dbReference type="GO" id="GO:0005829">
    <property type="term" value="C:cytosol"/>
    <property type="evidence" value="ECO:0007669"/>
    <property type="project" value="TreeGrafter"/>
</dbReference>